<accession>A0AAN8FVV5</accession>
<evidence type="ECO:0000256" key="4">
    <source>
        <dbReference type="SAM" id="MobiDB-lite"/>
    </source>
</evidence>
<dbReference type="Proteomes" id="UP001331761">
    <property type="component" value="Unassembled WGS sequence"/>
</dbReference>
<evidence type="ECO:0000256" key="5">
    <source>
        <dbReference type="SAM" id="Phobius"/>
    </source>
</evidence>
<name>A0AAN8FVV5_TRICO</name>
<keyword evidence="2 5" id="KW-1133">Transmembrane helix</keyword>
<feature type="transmembrane region" description="Helical" evidence="5">
    <location>
        <begin position="42"/>
        <end position="65"/>
    </location>
</feature>
<evidence type="ECO:0000313" key="6">
    <source>
        <dbReference type="EMBL" id="KAK5982310.1"/>
    </source>
</evidence>
<feature type="compositionally biased region" description="Basic and acidic residues" evidence="4">
    <location>
        <begin position="13"/>
        <end position="24"/>
    </location>
</feature>
<dbReference type="GO" id="GO:0016020">
    <property type="term" value="C:membrane"/>
    <property type="evidence" value="ECO:0007669"/>
    <property type="project" value="InterPro"/>
</dbReference>
<dbReference type="AlphaFoldDB" id="A0AAN8FVV5"/>
<organism evidence="6 7">
    <name type="scientific">Trichostrongylus colubriformis</name>
    <name type="common">Black scour worm</name>
    <dbReference type="NCBI Taxonomy" id="6319"/>
    <lineage>
        <taxon>Eukaryota</taxon>
        <taxon>Metazoa</taxon>
        <taxon>Ecdysozoa</taxon>
        <taxon>Nematoda</taxon>
        <taxon>Chromadorea</taxon>
        <taxon>Rhabditida</taxon>
        <taxon>Rhabditina</taxon>
        <taxon>Rhabditomorpha</taxon>
        <taxon>Strongyloidea</taxon>
        <taxon>Trichostrongylidae</taxon>
        <taxon>Trichostrongylus</taxon>
    </lineage>
</organism>
<gene>
    <name evidence="6" type="ORF">GCK32_019438</name>
</gene>
<feature type="region of interest" description="Disordered" evidence="4">
    <location>
        <begin position="1"/>
        <end position="24"/>
    </location>
</feature>
<proteinExistence type="predicted"/>
<evidence type="ECO:0000256" key="1">
    <source>
        <dbReference type="ARBA" id="ARBA00022692"/>
    </source>
</evidence>
<dbReference type="EMBL" id="WIXE01005283">
    <property type="protein sequence ID" value="KAK5982310.1"/>
    <property type="molecule type" value="Genomic_DNA"/>
</dbReference>
<sequence>MGFRKNNKNKVAPKSEKDIEREEASKKVPLLQLFRYATWRELVLLFTGIAISLVTGAGLPLMSILQGRVTQAFVNEEMFKTNTTPG</sequence>
<protein>
    <submittedName>
        <fullName evidence="6">Uncharacterized protein</fullName>
    </submittedName>
</protein>
<comment type="caution">
    <text evidence="6">The sequence shown here is derived from an EMBL/GenBank/DDBJ whole genome shotgun (WGS) entry which is preliminary data.</text>
</comment>
<evidence type="ECO:0000256" key="3">
    <source>
        <dbReference type="ARBA" id="ARBA00023136"/>
    </source>
</evidence>
<dbReference type="GO" id="GO:0005524">
    <property type="term" value="F:ATP binding"/>
    <property type="evidence" value="ECO:0007669"/>
    <property type="project" value="InterPro"/>
</dbReference>
<dbReference type="InterPro" id="IPR036640">
    <property type="entry name" value="ABC1_TM_sf"/>
</dbReference>
<keyword evidence="7" id="KW-1185">Reference proteome</keyword>
<evidence type="ECO:0000313" key="7">
    <source>
        <dbReference type="Proteomes" id="UP001331761"/>
    </source>
</evidence>
<evidence type="ECO:0000256" key="2">
    <source>
        <dbReference type="ARBA" id="ARBA00022989"/>
    </source>
</evidence>
<feature type="non-terminal residue" evidence="6">
    <location>
        <position position="86"/>
    </location>
</feature>
<keyword evidence="3 5" id="KW-0472">Membrane</keyword>
<dbReference type="Gene3D" id="1.20.1560.10">
    <property type="entry name" value="ABC transporter type 1, transmembrane domain"/>
    <property type="match status" value="1"/>
</dbReference>
<reference evidence="6 7" key="1">
    <citation type="submission" date="2019-10" db="EMBL/GenBank/DDBJ databases">
        <title>Assembly and Annotation for the nematode Trichostrongylus colubriformis.</title>
        <authorList>
            <person name="Martin J."/>
        </authorList>
    </citation>
    <scope>NUCLEOTIDE SEQUENCE [LARGE SCALE GENOMIC DNA]</scope>
    <source>
        <strain evidence="6">G859</strain>
        <tissue evidence="6">Whole worm</tissue>
    </source>
</reference>
<keyword evidence="1 5" id="KW-0812">Transmembrane</keyword>